<dbReference type="SMART" id="SM01372">
    <property type="entry name" value="E2F_TDP"/>
    <property type="match status" value="1"/>
</dbReference>
<organism evidence="11 12">
    <name type="scientific">Steinernema carpocapsae</name>
    <name type="common">Entomopathogenic nematode</name>
    <dbReference type="NCBI Taxonomy" id="34508"/>
    <lineage>
        <taxon>Eukaryota</taxon>
        <taxon>Metazoa</taxon>
        <taxon>Ecdysozoa</taxon>
        <taxon>Nematoda</taxon>
        <taxon>Chromadorea</taxon>
        <taxon>Rhabditida</taxon>
        <taxon>Tylenchina</taxon>
        <taxon>Panagrolaimomorpha</taxon>
        <taxon>Strongyloidoidea</taxon>
        <taxon>Steinernematidae</taxon>
        <taxon>Steinernema</taxon>
    </lineage>
</organism>
<evidence type="ECO:0000256" key="8">
    <source>
        <dbReference type="SAM" id="MobiDB-lite"/>
    </source>
</evidence>
<reference evidence="11 12" key="1">
    <citation type="journal article" date="2015" name="Genome Biol.">
        <title>Comparative genomics of Steinernema reveals deeply conserved gene regulatory networks.</title>
        <authorList>
            <person name="Dillman A.R."/>
            <person name="Macchietto M."/>
            <person name="Porter C.F."/>
            <person name="Rogers A."/>
            <person name="Williams B."/>
            <person name="Antoshechkin I."/>
            <person name="Lee M.M."/>
            <person name="Goodwin Z."/>
            <person name="Lu X."/>
            <person name="Lewis E.E."/>
            <person name="Goodrich-Blair H."/>
            <person name="Stock S.P."/>
            <person name="Adams B.J."/>
            <person name="Sternberg P.W."/>
            <person name="Mortazavi A."/>
        </authorList>
    </citation>
    <scope>NUCLEOTIDE SEQUENCE [LARGE SCALE GENOMIC DNA]</scope>
    <source>
        <strain evidence="11 12">ALL</strain>
    </source>
</reference>
<dbReference type="CDD" id="cd14458">
    <property type="entry name" value="DP_DD"/>
    <property type="match status" value="1"/>
</dbReference>
<evidence type="ECO:0000256" key="6">
    <source>
        <dbReference type="ARBA" id="ARBA00023242"/>
    </source>
</evidence>
<dbReference type="GO" id="GO:0000981">
    <property type="term" value="F:DNA-binding transcription factor activity, RNA polymerase II-specific"/>
    <property type="evidence" value="ECO:0007669"/>
    <property type="project" value="TreeGrafter"/>
</dbReference>
<dbReference type="GO" id="GO:0051726">
    <property type="term" value="P:regulation of cell cycle"/>
    <property type="evidence" value="ECO:0007669"/>
    <property type="project" value="InterPro"/>
</dbReference>
<comment type="similarity">
    <text evidence="2 7">Belongs to the E2F/DP family.</text>
</comment>
<keyword evidence="3 7" id="KW-0805">Transcription regulation</keyword>
<evidence type="ECO:0000256" key="1">
    <source>
        <dbReference type="ARBA" id="ARBA00004123"/>
    </source>
</evidence>
<feature type="domain" description="E2F/DP family winged-helix DNA-binding" evidence="10">
    <location>
        <begin position="107"/>
        <end position="190"/>
    </location>
</feature>
<keyword evidence="6 7" id="KW-0539">Nucleus</keyword>
<dbReference type="Gene3D" id="1.10.10.10">
    <property type="entry name" value="Winged helix-like DNA-binding domain superfamily/Winged helix DNA-binding domain"/>
    <property type="match status" value="1"/>
</dbReference>
<dbReference type="AlphaFoldDB" id="A0A4U5NKC7"/>
<name>A0A4U5NKC7_STECR</name>
<keyword evidence="5 7" id="KW-0804">Transcription</keyword>
<dbReference type="InterPro" id="IPR014889">
    <property type="entry name" value="Transc_factor_DP_C"/>
</dbReference>
<dbReference type="OrthoDB" id="552115at2759"/>
<dbReference type="Pfam" id="PF08781">
    <property type="entry name" value="DP"/>
    <property type="match status" value="1"/>
</dbReference>
<protein>
    <recommendedName>
        <fullName evidence="13">E2F/DP family winged-helix DNA-binding domain-containing protein</fullName>
    </recommendedName>
</protein>
<keyword evidence="12" id="KW-1185">Reference proteome</keyword>
<keyword evidence="4 7" id="KW-0238">DNA-binding</keyword>
<dbReference type="InterPro" id="IPR037241">
    <property type="entry name" value="E2F-DP_heterodim"/>
</dbReference>
<evidence type="ECO:0000313" key="12">
    <source>
        <dbReference type="Proteomes" id="UP000298663"/>
    </source>
</evidence>
<dbReference type="SMART" id="SM01138">
    <property type="entry name" value="DP"/>
    <property type="match status" value="1"/>
</dbReference>
<feature type="compositionally biased region" description="Pro residues" evidence="8">
    <location>
        <begin position="1"/>
        <end position="22"/>
    </location>
</feature>
<evidence type="ECO:0000259" key="9">
    <source>
        <dbReference type="SMART" id="SM01138"/>
    </source>
</evidence>
<sequence>MEPPPTLLAPPAPPAPPAPAPSQPRYLDPRFNGKRIIQLNLSNGFTSGGPPPLAPKFVASNRILVEAASKKIDPALERGSVKRTLAAEYSTFDVAGSLRSSYPRRSDKVKGLRFFTKRVCEKLKVKLEITYNQIADELVKEYFEELANPPAGPRLHEETKNIRRRIYDSLNVLMALGVIEKSRKSIKWIGMPRSDTGAQEIAAMEEEKVQKWQLIQEKKDELRELVATLVGYKNLVQRNKDAQFYSRPPPQAKLHLPFIMVNCPNRAKVDVHIADDKSKYFFEFDRPFEIHDDLEVLKRLGLTLGCEYGDVPPENVQKILQIIPEGLRKDVGRLFSEAPQRRYLPIVPPTEEKKNIYQIHSHLPTQIG</sequence>
<dbReference type="Proteomes" id="UP000298663">
    <property type="component" value="Unassembled WGS sequence"/>
</dbReference>
<evidence type="ECO:0000256" key="7">
    <source>
        <dbReference type="RuleBase" id="RU003796"/>
    </source>
</evidence>
<feature type="domain" description="Transcription factor DP C-terminal" evidence="9">
    <location>
        <begin position="199"/>
        <end position="342"/>
    </location>
</feature>
<dbReference type="InterPro" id="IPR036390">
    <property type="entry name" value="WH_DNA-bd_sf"/>
</dbReference>
<dbReference type="Pfam" id="PF02319">
    <property type="entry name" value="WHD_E2F_TDP"/>
    <property type="match status" value="1"/>
</dbReference>
<evidence type="ECO:0000256" key="3">
    <source>
        <dbReference type="ARBA" id="ARBA00023015"/>
    </source>
</evidence>
<evidence type="ECO:0000259" key="10">
    <source>
        <dbReference type="SMART" id="SM01372"/>
    </source>
</evidence>
<dbReference type="InterPro" id="IPR003316">
    <property type="entry name" value="E2F_WHTH_DNA-bd_dom"/>
</dbReference>
<dbReference type="EMBL" id="AZBU02000004">
    <property type="protein sequence ID" value="TKR83212.1"/>
    <property type="molecule type" value="Genomic_DNA"/>
</dbReference>
<dbReference type="GO" id="GO:0000977">
    <property type="term" value="F:RNA polymerase II transcription regulatory region sequence-specific DNA binding"/>
    <property type="evidence" value="ECO:0007669"/>
    <property type="project" value="TreeGrafter"/>
</dbReference>
<evidence type="ECO:0000313" key="11">
    <source>
        <dbReference type="EMBL" id="TKR83212.1"/>
    </source>
</evidence>
<proteinExistence type="inferred from homology"/>
<evidence type="ECO:0008006" key="13">
    <source>
        <dbReference type="Google" id="ProtNLM"/>
    </source>
</evidence>
<evidence type="ECO:0000256" key="5">
    <source>
        <dbReference type="ARBA" id="ARBA00023163"/>
    </source>
</evidence>
<accession>A0A4U5NKC7</accession>
<dbReference type="InterPro" id="IPR015648">
    <property type="entry name" value="Transcrpt_fac_DP"/>
</dbReference>
<reference evidence="11 12" key="2">
    <citation type="journal article" date="2019" name="G3 (Bethesda)">
        <title>Hybrid Assembly of the Genome of the Entomopathogenic Nematode Steinernema carpocapsae Identifies the X-Chromosome.</title>
        <authorList>
            <person name="Serra L."/>
            <person name="Macchietto M."/>
            <person name="Macias-Munoz A."/>
            <person name="McGill C.J."/>
            <person name="Rodriguez I.M."/>
            <person name="Rodriguez B."/>
            <person name="Murad R."/>
            <person name="Mortazavi A."/>
        </authorList>
    </citation>
    <scope>NUCLEOTIDE SEQUENCE [LARGE SCALE GENOMIC DNA]</scope>
    <source>
        <strain evidence="11 12">ALL</strain>
    </source>
</reference>
<dbReference type="InterPro" id="IPR038168">
    <property type="entry name" value="TF_DP_C_sf"/>
</dbReference>
<evidence type="ECO:0000256" key="4">
    <source>
        <dbReference type="ARBA" id="ARBA00023125"/>
    </source>
</evidence>
<dbReference type="FunFam" id="1.10.10.10:FF:000360">
    <property type="entry name" value="Transcription factor Dp-1, a"/>
    <property type="match status" value="1"/>
</dbReference>
<dbReference type="PANTHER" id="PTHR12548">
    <property type="entry name" value="TRANSCRIPTION FACTOR DP"/>
    <property type="match status" value="1"/>
</dbReference>
<dbReference type="PANTHER" id="PTHR12548:SF9">
    <property type="entry name" value="TRANSCRIPTION FACTOR DP"/>
    <property type="match status" value="1"/>
</dbReference>
<dbReference type="STRING" id="34508.A0A4U5NKC7"/>
<comment type="subcellular location">
    <subcellularLocation>
        <location evidence="1 7">Nucleus</location>
    </subcellularLocation>
</comment>
<feature type="region of interest" description="Disordered" evidence="8">
    <location>
        <begin position="1"/>
        <end position="27"/>
    </location>
</feature>
<dbReference type="GO" id="GO:0005667">
    <property type="term" value="C:transcription regulator complex"/>
    <property type="evidence" value="ECO:0007669"/>
    <property type="project" value="InterPro"/>
</dbReference>
<comment type="caution">
    <text evidence="11">The sequence shown here is derived from an EMBL/GenBank/DDBJ whole genome shotgun (WGS) entry which is preliminary data.</text>
</comment>
<dbReference type="GO" id="GO:0005634">
    <property type="term" value="C:nucleus"/>
    <property type="evidence" value="ECO:0007669"/>
    <property type="project" value="UniProtKB-SubCell"/>
</dbReference>
<dbReference type="InterPro" id="IPR036388">
    <property type="entry name" value="WH-like_DNA-bd_sf"/>
</dbReference>
<dbReference type="SUPFAM" id="SSF46785">
    <property type="entry name" value="Winged helix' DNA-binding domain"/>
    <property type="match status" value="1"/>
</dbReference>
<evidence type="ECO:0000256" key="2">
    <source>
        <dbReference type="ARBA" id="ARBA00010940"/>
    </source>
</evidence>
<dbReference type="Gene3D" id="1.20.140.80">
    <property type="entry name" value="Transcription factor DP"/>
    <property type="match status" value="1"/>
</dbReference>
<gene>
    <name evidence="11" type="ORF">L596_016837</name>
</gene>
<dbReference type="SUPFAM" id="SSF144074">
    <property type="entry name" value="E2F-DP heterodimerization region"/>
    <property type="match status" value="1"/>
</dbReference>